<dbReference type="Pfam" id="PF10604">
    <property type="entry name" value="Polyketide_cyc2"/>
    <property type="match status" value="1"/>
</dbReference>
<dbReference type="Gene3D" id="3.30.530.20">
    <property type="match status" value="1"/>
</dbReference>
<dbReference type="InterPro" id="IPR019587">
    <property type="entry name" value="Polyketide_cyclase/dehydratase"/>
</dbReference>
<organism evidence="1 2">
    <name type="scientific">Natronosalvus rutilus</name>
    <dbReference type="NCBI Taxonomy" id="2953753"/>
    <lineage>
        <taxon>Archaea</taxon>
        <taxon>Methanobacteriati</taxon>
        <taxon>Methanobacteriota</taxon>
        <taxon>Stenosarchaea group</taxon>
        <taxon>Halobacteria</taxon>
        <taxon>Halobacteriales</taxon>
        <taxon>Natrialbaceae</taxon>
        <taxon>Natronosalvus</taxon>
    </lineage>
</organism>
<accession>A0A9E7SSD0</accession>
<keyword evidence="2" id="KW-1185">Reference proteome</keyword>
<reference evidence="1" key="1">
    <citation type="submission" date="2022-06" db="EMBL/GenBank/DDBJ databases">
        <title>Diverse halophilic archaea isolated from saline environments.</title>
        <authorList>
            <person name="Cui H.-L."/>
        </authorList>
    </citation>
    <scope>NUCLEOTIDE SEQUENCE</scope>
    <source>
        <strain evidence="1">WLHS1</strain>
    </source>
</reference>
<dbReference type="RefSeq" id="WP_254156280.1">
    <property type="nucleotide sequence ID" value="NZ_CP100355.1"/>
</dbReference>
<sequence length="151" mass="17521">MPTFEHTIEIEAPVDRVFQLGIDPENWRRTMPSLTDVETVEEADDGLRMNATYKMLGTSMDGKMEMRIVEPNEHTITTFESPGMTGELHYYYSETDSGTRVVQRADYEFGDSLFERVLEPVAKRYNKRQFRNSLRTSKELVEDEVTPEIEA</sequence>
<dbReference type="GeneID" id="73290637"/>
<gene>
    <name evidence="1" type="ORF">NGM29_11285</name>
</gene>
<dbReference type="AlphaFoldDB" id="A0A9E7SSD0"/>
<proteinExistence type="predicted"/>
<protein>
    <submittedName>
        <fullName evidence="1">SRPBCC family protein</fullName>
    </submittedName>
</protein>
<evidence type="ECO:0000313" key="1">
    <source>
        <dbReference type="EMBL" id="UTF52374.1"/>
    </source>
</evidence>
<dbReference type="InterPro" id="IPR023393">
    <property type="entry name" value="START-like_dom_sf"/>
</dbReference>
<dbReference type="EMBL" id="CP100355">
    <property type="protein sequence ID" value="UTF52374.1"/>
    <property type="molecule type" value="Genomic_DNA"/>
</dbReference>
<dbReference type="SUPFAM" id="SSF55961">
    <property type="entry name" value="Bet v1-like"/>
    <property type="match status" value="1"/>
</dbReference>
<evidence type="ECO:0000313" key="2">
    <source>
        <dbReference type="Proteomes" id="UP001056855"/>
    </source>
</evidence>
<name>A0A9E7SSD0_9EURY</name>
<dbReference type="Proteomes" id="UP001056855">
    <property type="component" value="Chromosome"/>
</dbReference>
<dbReference type="KEGG" id="sawl:NGM29_11285"/>